<keyword evidence="3" id="KW-0068">Autocatalytic cleavage</keyword>
<comment type="similarity">
    <text evidence="2">Belongs to the eukaryotic AdoMetDC family.</text>
</comment>
<accession>A0ABR0X845</accession>
<comment type="caution">
    <text evidence="6">The sequence shown here is derived from an EMBL/GenBank/DDBJ whole genome shotgun (WGS) entry which is preliminary data.</text>
</comment>
<dbReference type="InterPro" id="IPR016067">
    <property type="entry name" value="S-AdoMet_deCO2ase_core"/>
</dbReference>
<gene>
    <name evidence="6" type="ORF">DH2020_009184</name>
</gene>
<dbReference type="PANTHER" id="PTHR11570">
    <property type="entry name" value="S-ADENOSYLMETHIONINE DECARBOXYLASE"/>
    <property type="match status" value="1"/>
</dbReference>
<evidence type="ECO:0000256" key="3">
    <source>
        <dbReference type="ARBA" id="ARBA00022813"/>
    </source>
</evidence>
<dbReference type="InterPro" id="IPR018166">
    <property type="entry name" value="S-AdoMet_deCO2ase_CS"/>
</dbReference>
<evidence type="ECO:0000256" key="2">
    <source>
        <dbReference type="ARBA" id="ARBA00008466"/>
    </source>
</evidence>
<evidence type="ECO:0000313" key="6">
    <source>
        <dbReference type="EMBL" id="KAK6154936.1"/>
    </source>
</evidence>
<dbReference type="Pfam" id="PF01536">
    <property type="entry name" value="SAM_decarbox"/>
    <property type="match status" value="2"/>
</dbReference>
<sequence>MPSKFLLYLCSESYLIVMTNRELNDLMESKGGKKKSSSSKSSLFYEAPLGYSIEDVRPHGGIKKFRSAAYSNVSINVSLLSDSIKMSTPLSAIGFEGYEKRLEISFSEPGVFADPGGCGLRSLSKSQLDEILDPAQCTIVSSLKNDEVDSYVLSESSLFVYPYKIILKTCGTTKLLLSIPPILKMADTLGLTVSSVRYTRGTFIFPGAQPFPHRSFSEEVAVLDNHFTKLGLSSNAYVMGGADEYEKWHKASVFFKSQSSSATVMTEVSGIRKILPDSKICDFDFDPCGYSMNSIEGGAISTIHVTPEDGFSYASLSAAKFSVSLHASVGGKELDSEFTLDMEGYNCGERSCEVLGNGGSIIYSSFTSEGLWVAQVDSAMLLE</sequence>
<dbReference type="Gene3D" id="3.60.90.10">
    <property type="entry name" value="S-adenosylmethionine decarboxylase"/>
    <property type="match status" value="2"/>
</dbReference>
<evidence type="ECO:0000256" key="5">
    <source>
        <dbReference type="ARBA" id="ARBA00023115"/>
    </source>
</evidence>
<reference evidence="6 7" key="1">
    <citation type="journal article" date="2021" name="Comput. Struct. Biotechnol. J.">
        <title>De novo genome assembly of the potent medicinal plant Rehmannia glutinosa using nanopore technology.</title>
        <authorList>
            <person name="Ma L."/>
            <person name="Dong C."/>
            <person name="Song C."/>
            <person name="Wang X."/>
            <person name="Zheng X."/>
            <person name="Niu Y."/>
            <person name="Chen S."/>
            <person name="Feng W."/>
        </authorList>
    </citation>
    <scope>NUCLEOTIDE SEQUENCE [LARGE SCALE GENOMIC DNA]</scope>
    <source>
        <strain evidence="6">DH-2019</strain>
    </source>
</reference>
<keyword evidence="7" id="KW-1185">Reference proteome</keyword>
<protein>
    <recommendedName>
        <fullName evidence="8">Adenosylmethionine decarboxylase</fullName>
    </recommendedName>
</protein>
<dbReference type="InterPro" id="IPR048283">
    <property type="entry name" value="AdoMetDC-like"/>
</dbReference>
<proteinExistence type="inferred from homology"/>
<dbReference type="PROSITE" id="PS01336">
    <property type="entry name" value="ADOMETDC"/>
    <property type="match status" value="1"/>
</dbReference>
<keyword evidence="4" id="KW-0745">Spermidine biosynthesis</keyword>
<comment type="pathway">
    <text evidence="1">Amine and polyamine biosynthesis; S-adenosylmethioninamine biosynthesis; S-adenosylmethioninamine from S-adenosyl-L-methionine: step 1/1.</text>
</comment>
<organism evidence="6 7">
    <name type="scientific">Rehmannia glutinosa</name>
    <name type="common">Chinese foxglove</name>
    <dbReference type="NCBI Taxonomy" id="99300"/>
    <lineage>
        <taxon>Eukaryota</taxon>
        <taxon>Viridiplantae</taxon>
        <taxon>Streptophyta</taxon>
        <taxon>Embryophyta</taxon>
        <taxon>Tracheophyta</taxon>
        <taxon>Spermatophyta</taxon>
        <taxon>Magnoliopsida</taxon>
        <taxon>eudicotyledons</taxon>
        <taxon>Gunneridae</taxon>
        <taxon>Pentapetalae</taxon>
        <taxon>asterids</taxon>
        <taxon>lamiids</taxon>
        <taxon>Lamiales</taxon>
        <taxon>Orobanchaceae</taxon>
        <taxon>Rehmannieae</taxon>
        <taxon>Rehmannia</taxon>
    </lineage>
</organism>
<dbReference type="Pfam" id="PF08132">
    <property type="entry name" value="AdoMetDC_leader"/>
    <property type="match status" value="1"/>
</dbReference>
<dbReference type="SUPFAM" id="SSF56276">
    <property type="entry name" value="S-adenosylmethionine decarboxylase"/>
    <property type="match status" value="1"/>
</dbReference>
<evidence type="ECO:0000256" key="1">
    <source>
        <dbReference type="ARBA" id="ARBA00004911"/>
    </source>
</evidence>
<evidence type="ECO:0000256" key="4">
    <source>
        <dbReference type="ARBA" id="ARBA00023066"/>
    </source>
</evidence>
<dbReference type="EMBL" id="JABTTQ020000005">
    <property type="protein sequence ID" value="KAK6154936.1"/>
    <property type="molecule type" value="Genomic_DNA"/>
</dbReference>
<evidence type="ECO:0000313" key="7">
    <source>
        <dbReference type="Proteomes" id="UP001318860"/>
    </source>
</evidence>
<dbReference type="Proteomes" id="UP001318860">
    <property type="component" value="Unassembled WGS sequence"/>
</dbReference>
<evidence type="ECO:0008006" key="8">
    <source>
        <dbReference type="Google" id="ProtNLM"/>
    </source>
</evidence>
<dbReference type="Gene3D" id="3.30.360.50">
    <property type="entry name" value="S-adenosylmethionine decarboxylase"/>
    <property type="match status" value="1"/>
</dbReference>
<dbReference type="InterPro" id="IPR012511">
    <property type="entry name" value="AdoMetDC_leader"/>
</dbReference>
<name>A0ABR0X845_REHGL</name>
<keyword evidence="5" id="KW-0620">Polyamine biosynthesis</keyword>
<dbReference type="PANTHER" id="PTHR11570:SF36">
    <property type="entry name" value="S-ADENOSYLMETHIONINE DECARBOXYLASE PROENZYME"/>
    <property type="match status" value="1"/>
</dbReference>